<accession>A0A0P1H3S9</accession>
<dbReference type="PANTHER" id="PTHR48081">
    <property type="entry name" value="AB HYDROLASE SUPERFAMILY PROTEIN C4A8.06C"/>
    <property type="match status" value="1"/>
</dbReference>
<dbReference type="EMBL" id="CYSF01000012">
    <property type="protein sequence ID" value="CUH85257.1"/>
    <property type="molecule type" value="Genomic_DNA"/>
</dbReference>
<sequence length="267" mass="29285">MKPAMELDEAYANMQFIENGAEYPQRWAQAAAAFREGMMQSGQVELDLPYGEGARHRFDLYKPEGTPKGLLVFVHGGYWLFFDKSSWSHCAQGALEAGWAVAMPSYDLCPDVSIAEITHQIARMIPVAAEMIDGPIHLAGHSAGGHLVARMSVPGLLPDAVAARIKRVMPISPVSDLRPLLKTSMNEKFKMDEADARAESPVLQQPLSHIDVTVWVGAEERPAFLEQATALAEAWGCECVIDAGRHHFDVIDPLADRDGRILARLLG</sequence>
<proteinExistence type="predicted"/>
<dbReference type="AlphaFoldDB" id="A0A0P1H3S9"/>
<organism evidence="3 4">
    <name type="scientific">Thalassovita mediterranea</name>
    <dbReference type="NCBI Taxonomy" id="340021"/>
    <lineage>
        <taxon>Bacteria</taxon>
        <taxon>Pseudomonadati</taxon>
        <taxon>Pseudomonadota</taxon>
        <taxon>Alphaproteobacteria</taxon>
        <taxon>Rhodobacterales</taxon>
        <taxon>Roseobacteraceae</taxon>
        <taxon>Thalassovita</taxon>
    </lineage>
</organism>
<evidence type="ECO:0000313" key="4">
    <source>
        <dbReference type="Proteomes" id="UP000051681"/>
    </source>
</evidence>
<protein>
    <submittedName>
        <fullName evidence="3">Alpha/beta hydrolase family protein</fullName>
    </submittedName>
</protein>
<feature type="domain" description="Alpha/beta hydrolase fold-3" evidence="2">
    <location>
        <begin position="71"/>
        <end position="188"/>
    </location>
</feature>
<dbReference type="InterPro" id="IPR029058">
    <property type="entry name" value="AB_hydrolase_fold"/>
</dbReference>
<dbReference type="Proteomes" id="UP000051681">
    <property type="component" value="Unassembled WGS sequence"/>
</dbReference>
<dbReference type="STRING" id="340021.TM5383_02485"/>
<evidence type="ECO:0000313" key="3">
    <source>
        <dbReference type="EMBL" id="CUH85257.1"/>
    </source>
</evidence>
<dbReference type="GO" id="GO:0016787">
    <property type="term" value="F:hydrolase activity"/>
    <property type="evidence" value="ECO:0007669"/>
    <property type="project" value="UniProtKB-KW"/>
</dbReference>
<dbReference type="Gene3D" id="3.40.50.1820">
    <property type="entry name" value="alpha/beta hydrolase"/>
    <property type="match status" value="1"/>
</dbReference>
<dbReference type="PANTHER" id="PTHR48081:SF33">
    <property type="entry name" value="KYNURENINE FORMAMIDASE"/>
    <property type="match status" value="1"/>
</dbReference>
<dbReference type="Pfam" id="PF07859">
    <property type="entry name" value="Abhydrolase_3"/>
    <property type="match status" value="1"/>
</dbReference>
<name>A0A0P1H3S9_9RHOB</name>
<gene>
    <name evidence="3" type="ORF">TM5383_02485</name>
</gene>
<evidence type="ECO:0000259" key="2">
    <source>
        <dbReference type="Pfam" id="PF07859"/>
    </source>
</evidence>
<dbReference type="InterPro" id="IPR013094">
    <property type="entry name" value="AB_hydrolase_3"/>
</dbReference>
<keyword evidence="1 3" id="KW-0378">Hydrolase</keyword>
<dbReference type="InterPro" id="IPR050300">
    <property type="entry name" value="GDXG_lipolytic_enzyme"/>
</dbReference>
<keyword evidence="4" id="KW-1185">Reference proteome</keyword>
<reference evidence="3 4" key="1">
    <citation type="submission" date="2015-09" db="EMBL/GenBank/DDBJ databases">
        <authorList>
            <consortium name="Swine Surveillance"/>
        </authorList>
    </citation>
    <scope>NUCLEOTIDE SEQUENCE [LARGE SCALE GENOMIC DNA]</scope>
    <source>
        <strain evidence="3 4">CECT 8383</strain>
    </source>
</reference>
<evidence type="ECO:0000256" key="1">
    <source>
        <dbReference type="ARBA" id="ARBA00022801"/>
    </source>
</evidence>
<dbReference type="SUPFAM" id="SSF53474">
    <property type="entry name" value="alpha/beta-Hydrolases"/>
    <property type="match status" value="1"/>
</dbReference>